<dbReference type="Proteomes" id="UP000034682">
    <property type="component" value="Unassembled WGS sequence"/>
</dbReference>
<accession>A0A0G1VEC1</accession>
<organism evidence="1 2">
    <name type="scientific">Candidatus Giovannonibacteria bacterium GW2011_GWB1_47_6b</name>
    <dbReference type="NCBI Taxonomy" id="1618655"/>
    <lineage>
        <taxon>Bacteria</taxon>
        <taxon>Candidatus Giovannoniibacteriota</taxon>
    </lineage>
</organism>
<sequence length="77" mass="8825">WRVPAESKIKGVKLWIVGQHIPRKIASYTDGEVIVDNLKESDEESIRRAYFNASVFVESRSYRGIKDSWGRKSLASL</sequence>
<reference evidence="1 2" key="1">
    <citation type="journal article" date="2015" name="Nature">
        <title>rRNA introns, odd ribosomes, and small enigmatic genomes across a large radiation of phyla.</title>
        <authorList>
            <person name="Brown C.T."/>
            <person name="Hug L.A."/>
            <person name="Thomas B.C."/>
            <person name="Sharon I."/>
            <person name="Castelle C.J."/>
            <person name="Singh A."/>
            <person name="Wilkins M.J."/>
            <person name="Williams K.H."/>
            <person name="Banfield J.F."/>
        </authorList>
    </citation>
    <scope>NUCLEOTIDE SEQUENCE [LARGE SCALE GENOMIC DNA]</scope>
</reference>
<name>A0A0G1VEC1_9BACT</name>
<evidence type="ECO:0000313" key="1">
    <source>
        <dbReference type="EMBL" id="KKU76498.1"/>
    </source>
</evidence>
<evidence type="ECO:0000313" key="2">
    <source>
        <dbReference type="Proteomes" id="UP000034682"/>
    </source>
</evidence>
<gene>
    <name evidence="1" type="ORF">UY02_C0019G0010</name>
</gene>
<dbReference type="AlphaFoldDB" id="A0A0G1VEC1"/>
<protein>
    <submittedName>
        <fullName evidence="1">Uncharacterized protein</fullName>
    </submittedName>
</protein>
<proteinExistence type="predicted"/>
<comment type="caution">
    <text evidence="1">The sequence shown here is derived from an EMBL/GenBank/DDBJ whole genome shotgun (WGS) entry which is preliminary data.</text>
</comment>
<feature type="non-terminal residue" evidence="1">
    <location>
        <position position="1"/>
    </location>
</feature>
<dbReference type="EMBL" id="LCOK01000019">
    <property type="protein sequence ID" value="KKU76498.1"/>
    <property type="molecule type" value="Genomic_DNA"/>
</dbReference>